<dbReference type="Gene3D" id="3.60.10.10">
    <property type="entry name" value="Endonuclease/exonuclease/phosphatase"/>
    <property type="match status" value="1"/>
</dbReference>
<dbReference type="GO" id="GO:0004527">
    <property type="term" value="F:exonuclease activity"/>
    <property type="evidence" value="ECO:0007669"/>
    <property type="project" value="UniProtKB-KW"/>
</dbReference>
<keyword evidence="2" id="KW-0255">Endonuclease</keyword>
<dbReference type="InterPro" id="IPR036691">
    <property type="entry name" value="Endo/exonu/phosph_ase_sf"/>
</dbReference>
<dbReference type="GO" id="GO:0006506">
    <property type="term" value="P:GPI anchor biosynthetic process"/>
    <property type="evidence" value="ECO:0007669"/>
    <property type="project" value="TreeGrafter"/>
</dbReference>
<dbReference type="InterPro" id="IPR051916">
    <property type="entry name" value="GPI-anchor_lipid_remodeler"/>
</dbReference>
<dbReference type="STRING" id="1166073.SAMN05192530_10821"/>
<gene>
    <name evidence="2" type="ORF">SAMN05192530_10821</name>
</gene>
<evidence type="ECO:0000259" key="1">
    <source>
        <dbReference type="Pfam" id="PF03372"/>
    </source>
</evidence>
<dbReference type="EMBL" id="FNIT01000008">
    <property type="protein sequence ID" value="SDO56420.1"/>
    <property type="molecule type" value="Genomic_DNA"/>
</dbReference>
<dbReference type="PANTHER" id="PTHR14859:SF1">
    <property type="entry name" value="PGAP2-INTERACTING PROTEIN"/>
    <property type="match status" value="1"/>
</dbReference>
<keyword evidence="3" id="KW-1185">Reference proteome</keyword>
<name>A0A1H0KKY9_9HYPH</name>
<dbReference type="Proteomes" id="UP000198793">
    <property type="component" value="Unassembled WGS sequence"/>
</dbReference>
<evidence type="ECO:0000313" key="2">
    <source>
        <dbReference type="EMBL" id="SDO56420.1"/>
    </source>
</evidence>
<dbReference type="GO" id="GO:0004519">
    <property type="term" value="F:endonuclease activity"/>
    <property type="evidence" value="ECO:0007669"/>
    <property type="project" value="UniProtKB-KW"/>
</dbReference>
<dbReference type="PANTHER" id="PTHR14859">
    <property type="entry name" value="CALCOFLUOR WHITE HYPERSENSITIVE PROTEIN PRECURSOR"/>
    <property type="match status" value="1"/>
</dbReference>
<proteinExistence type="predicted"/>
<keyword evidence="2" id="KW-0540">Nuclease</keyword>
<accession>A0A1H0KKY9</accession>
<evidence type="ECO:0000313" key="3">
    <source>
        <dbReference type="Proteomes" id="UP000198793"/>
    </source>
</evidence>
<keyword evidence="2" id="KW-0269">Exonuclease</keyword>
<organism evidence="2 3">
    <name type="scientific">Aureimonas jatrophae</name>
    <dbReference type="NCBI Taxonomy" id="1166073"/>
    <lineage>
        <taxon>Bacteria</taxon>
        <taxon>Pseudomonadati</taxon>
        <taxon>Pseudomonadota</taxon>
        <taxon>Alphaproteobacteria</taxon>
        <taxon>Hyphomicrobiales</taxon>
        <taxon>Aurantimonadaceae</taxon>
        <taxon>Aureimonas</taxon>
    </lineage>
</organism>
<feature type="domain" description="Endonuclease/exonuclease/phosphatase" evidence="1">
    <location>
        <begin position="8"/>
        <end position="217"/>
    </location>
</feature>
<dbReference type="Pfam" id="PF03372">
    <property type="entry name" value="Exo_endo_phos"/>
    <property type="match status" value="1"/>
</dbReference>
<dbReference type="OrthoDB" id="9813425at2"/>
<dbReference type="RefSeq" id="WP_090675417.1">
    <property type="nucleotide sequence ID" value="NZ_FNIT01000008.1"/>
</dbReference>
<keyword evidence="2" id="KW-0378">Hydrolase</keyword>
<protein>
    <submittedName>
        <fullName evidence="2">Metal-dependent hydrolase, endonuclease/exonuclease/phosphatase family</fullName>
    </submittedName>
</protein>
<dbReference type="GO" id="GO:0016020">
    <property type="term" value="C:membrane"/>
    <property type="evidence" value="ECO:0007669"/>
    <property type="project" value="GOC"/>
</dbReference>
<dbReference type="SUPFAM" id="SSF56219">
    <property type="entry name" value="DNase I-like"/>
    <property type="match status" value="1"/>
</dbReference>
<dbReference type="InterPro" id="IPR005135">
    <property type="entry name" value="Endo/exonuclease/phosphatase"/>
</dbReference>
<reference evidence="2 3" key="1">
    <citation type="submission" date="2016-10" db="EMBL/GenBank/DDBJ databases">
        <authorList>
            <person name="de Groot N.N."/>
        </authorList>
    </citation>
    <scope>NUCLEOTIDE SEQUENCE [LARGE SCALE GENOMIC DNA]</scope>
    <source>
        <strain evidence="3">L7-484,KACC 16230,DSM 25025</strain>
    </source>
</reference>
<sequence length="226" mass="24417">MPRPLRCLTWNLHGFIGEGRRPDPERSLRVIREIDADVAALQEVDGRTRLGRLPKAFERLTAGLGGFVLEARLFGEGETAYGHMLWSRYPLSGEVVLLPGPGNEPRGVIRARVETPRGPLHVLATHFGLRPQARRRQAEAVAGLVGSGPTIALGDFNEWNPKGGVDRRLRAVLSARAALASWPAQRPLVPLDRAYAGGGARIVGARTAPATAPASDHLGLVVDLEF</sequence>
<dbReference type="AlphaFoldDB" id="A0A1H0KKY9"/>